<dbReference type="GO" id="GO:0003676">
    <property type="term" value="F:nucleic acid binding"/>
    <property type="evidence" value="ECO:0007669"/>
    <property type="project" value="InterPro"/>
</dbReference>
<accession>A0A4C1ZKF8</accession>
<comment type="caution">
    <text evidence="1">The sequence shown here is derived from an EMBL/GenBank/DDBJ whole genome shotgun (WGS) entry which is preliminary data.</text>
</comment>
<dbReference type="AlphaFoldDB" id="A0A4C1ZKF8"/>
<evidence type="ECO:0000313" key="1">
    <source>
        <dbReference type="EMBL" id="GBP87564.1"/>
    </source>
</evidence>
<evidence type="ECO:0000313" key="2">
    <source>
        <dbReference type="Proteomes" id="UP000299102"/>
    </source>
</evidence>
<dbReference type="OrthoDB" id="10026072at2759"/>
<dbReference type="InterPro" id="IPR036875">
    <property type="entry name" value="Znf_CCHC_sf"/>
</dbReference>
<organism evidence="1 2">
    <name type="scientific">Eumeta variegata</name>
    <name type="common">Bagworm moth</name>
    <name type="synonym">Eumeta japonica</name>
    <dbReference type="NCBI Taxonomy" id="151549"/>
    <lineage>
        <taxon>Eukaryota</taxon>
        <taxon>Metazoa</taxon>
        <taxon>Ecdysozoa</taxon>
        <taxon>Arthropoda</taxon>
        <taxon>Hexapoda</taxon>
        <taxon>Insecta</taxon>
        <taxon>Pterygota</taxon>
        <taxon>Neoptera</taxon>
        <taxon>Endopterygota</taxon>
        <taxon>Lepidoptera</taxon>
        <taxon>Glossata</taxon>
        <taxon>Ditrysia</taxon>
        <taxon>Tineoidea</taxon>
        <taxon>Psychidae</taxon>
        <taxon>Oiketicinae</taxon>
        <taxon>Eumeta</taxon>
    </lineage>
</organism>
<dbReference type="GO" id="GO:0008270">
    <property type="term" value="F:zinc ion binding"/>
    <property type="evidence" value="ECO:0007669"/>
    <property type="project" value="InterPro"/>
</dbReference>
<protein>
    <submittedName>
        <fullName evidence="1">Uncharacterized protein</fullName>
    </submittedName>
</protein>
<keyword evidence="2" id="KW-1185">Reference proteome</keyword>
<dbReference type="SUPFAM" id="SSF57756">
    <property type="entry name" value="Retrovirus zinc finger-like domains"/>
    <property type="match status" value="1"/>
</dbReference>
<dbReference type="EMBL" id="BGZK01001869">
    <property type="protein sequence ID" value="GBP87564.1"/>
    <property type="molecule type" value="Genomic_DNA"/>
</dbReference>
<name>A0A4C1ZKF8_EUMVA</name>
<reference evidence="1 2" key="1">
    <citation type="journal article" date="2019" name="Commun. Biol.">
        <title>The bagworm genome reveals a unique fibroin gene that provides high tensile strength.</title>
        <authorList>
            <person name="Kono N."/>
            <person name="Nakamura H."/>
            <person name="Ohtoshi R."/>
            <person name="Tomita M."/>
            <person name="Numata K."/>
            <person name="Arakawa K."/>
        </authorList>
    </citation>
    <scope>NUCLEOTIDE SEQUENCE [LARGE SCALE GENOMIC DNA]</scope>
</reference>
<proteinExistence type="predicted"/>
<dbReference type="Proteomes" id="UP000299102">
    <property type="component" value="Unassembled WGS sequence"/>
</dbReference>
<gene>
    <name evidence="1" type="ORF">EVAR_65185_1</name>
</gene>
<sequence length="151" mass="17623">MASAIKLRESEALKKAGLRISDPKQRRPLNELGEDWSLERIKEDCRLAFKKQRRGFSETSYVAECSPNLRSQLIKIGQVYVGWNTLEVTDYIDVTCCTKCQMFGHPERYCREKEPTCNMCGENSHRGVDSYSMCYLRKIQERRIRDTSDEL</sequence>